<sequence length="466" mass="45870">MTAAALAGAAIRNPAPVGSVAIVADDLTGAADSAVQFARAGWAARLALGPAVAQHGADGSVVAIVTDARAASPDAARTATRAAVARAVEVGDDRLFLKIDSTMRGTVHEQVQGALAAWESRAAGAVAVVCPAYPAMGRTIEDGHLLVDGAGVETTSVGRDPVTPVTTSALADLLPGSAHIDAASDAADLADRIAAVAAAGARVVTVDAVTTADLRFVAEAFALLGPRAVPVGSAGLAAEMARVWGTAPAPAPAVAAPASGGDAAAGRPTRPRHVVVVVSSLHDVSRGQHAHLVAAAADGSLAEPVRTIAPTLDDLVRDGAPRTDAEEPGSADADGGPSPSVTVVLAPDRDATAHPAGPGSPTTAERVAAGLAAVAERVIARDGASALVLMGGEGARAVLDRQGAEAILVRDAIREGIPVGAIEGGRLDGLAVVTKAGGFGPPSSLTDIVPELLDPPASTPTQGEAE</sequence>
<dbReference type="Gene3D" id="3.40.980.20">
    <property type="entry name" value="Four-carbon acid sugar kinase, nucleotide binding domain"/>
    <property type="match status" value="1"/>
</dbReference>
<dbReference type="RefSeq" id="WP_104290808.1">
    <property type="nucleotide sequence ID" value="NZ_PSXY01000021.1"/>
</dbReference>
<evidence type="ECO:0000256" key="4">
    <source>
        <dbReference type="ARBA" id="ARBA00022777"/>
    </source>
</evidence>
<name>A0A2S5VRV8_9MICO</name>
<keyword evidence="6" id="KW-0119">Carbohydrate metabolism</keyword>
<evidence type="ECO:0000313" key="10">
    <source>
        <dbReference type="EMBL" id="PPF66315.1"/>
    </source>
</evidence>
<dbReference type="InterPro" id="IPR031475">
    <property type="entry name" value="NBD_C"/>
</dbReference>
<organism evidence="10 11">
    <name type="scientific">Clavibacter michiganensis</name>
    <dbReference type="NCBI Taxonomy" id="28447"/>
    <lineage>
        <taxon>Bacteria</taxon>
        <taxon>Bacillati</taxon>
        <taxon>Actinomycetota</taxon>
        <taxon>Actinomycetes</taxon>
        <taxon>Micrococcales</taxon>
        <taxon>Microbacteriaceae</taxon>
        <taxon>Clavibacter</taxon>
    </lineage>
</organism>
<evidence type="ECO:0000259" key="9">
    <source>
        <dbReference type="Pfam" id="PF17042"/>
    </source>
</evidence>
<dbReference type="AlphaFoldDB" id="A0A2S5VRV8"/>
<dbReference type="Gene3D" id="3.40.50.10840">
    <property type="entry name" value="Putative sugar-binding, N-terminal domain"/>
    <property type="match status" value="1"/>
</dbReference>
<keyword evidence="4 10" id="KW-0418">Kinase</keyword>
<dbReference type="EMBL" id="PSXY01000021">
    <property type="protein sequence ID" value="PPF66315.1"/>
    <property type="molecule type" value="Genomic_DNA"/>
</dbReference>
<dbReference type="Pfam" id="PF07005">
    <property type="entry name" value="SBD_N"/>
    <property type="match status" value="1"/>
</dbReference>
<feature type="domain" description="Four-carbon acid sugar kinase N-terminal" evidence="8">
    <location>
        <begin position="21"/>
        <end position="239"/>
    </location>
</feature>
<keyword evidence="5" id="KW-0067">ATP-binding</keyword>
<gene>
    <name evidence="10" type="ORF">C5E16_11755</name>
</gene>
<dbReference type="GO" id="GO:0005524">
    <property type="term" value="F:ATP binding"/>
    <property type="evidence" value="ECO:0007669"/>
    <property type="project" value="UniProtKB-KW"/>
</dbReference>
<proteinExistence type="inferred from homology"/>
<evidence type="ECO:0000313" key="11">
    <source>
        <dbReference type="Proteomes" id="UP000239241"/>
    </source>
</evidence>
<reference evidence="10 11" key="1">
    <citation type="submission" date="2018-02" db="EMBL/GenBank/DDBJ databases">
        <title>Bacteriophage NCPPB3778 and a type I-E CRISPR drive the evolution of the US Biological Select Agent, Rathayibacter toxicus.</title>
        <authorList>
            <person name="Davis E.W.II."/>
            <person name="Tabima J.F."/>
            <person name="Weisberg A.J."/>
            <person name="Lopes L.D."/>
            <person name="Wiseman M.S."/>
            <person name="Wiseman M.S."/>
            <person name="Pupko T."/>
            <person name="Belcher M.S."/>
            <person name="Sechler A.J."/>
            <person name="Tancos M.A."/>
            <person name="Schroeder B.K."/>
            <person name="Murray T.D."/>
            <person name="Luster D.G."/>
            <person name="Schneider W.L."/>
            <person name="Rogers E."/>
            <person name="Andreote F.D."/>
            <person name="Grunwald N.J."/>
            <person name="Putnam M.L."/>
            <person name="Chang J.H."/>
        </authorList>
    </citation>
    <scope>NUCLEOTIDE SEQUENCE [LARGE SCALE GENOMIC DNA]</scope>
    <source>
        <strain evidence="10 11">AY1B3</strain>
    </source>
</reference>
<keyword evidence="2" id="KW-0808">Transferase</keyword>
<comment type="caution">
    <text evidence="10">The sequence shown here is derived from an EMBL/GenBank/DDBJ whole genome shotgun (WGS) entry which is preliminary data.</text>
</comment>
<evidence type="ECO:0000256" key="7">
    <source>
        <dbReference type="SAM" id="MobiDB-lite"/>
    </source>
</evidence>
<dbReference type="Proteomes" id="UP000239241">
    <property type="component" value="Unassembled WGS sequence"/>
</dbReference>
<evidence type="ECO:0000256" key="2">
    <source>
        <dbReference type="ARBA" id="ARBA00022679"/>
    </source>
</evidence>
<protein>
    <submittedName>
        <fullName evidence="10">Serine kinase</fullName>
    </submittedName>
</protein>
<accession>A0A2S5VRV8</accession>
<dbReference type="Pfam" id="PF17042">
    <property type="entry name" value="NBD_C"/>
    <property type="match status" value="1"/>
</dbReference>
<dbReference type="InterPro" id="IPR042213">
    <property type="entry name" value="NBD_C_sf"/>
</dbReference>
<keyword evidence="3" id="KW-0547">Nucleotide-binding</keyword>
<dbReference type="SUPFAM" id="SSF142764">
    <property type="entry name" value="YgbK-like"/>
    <property type="match status" value="1"/>
</dbReference>
<dbReference type="GO" id="GO:0016301">
    <property type="term" value="F:kinase activity"/>
    <property type="evidence" value="ECO:0007669"/>
    <property type="project" value="UniProtKB-KW"/>
</dbReference>
<comment type="similarity">
    <text evidence="1">Belongs to the four-carbon acid sugar kinase family.</text>
</comment>
<evidence type="ECO:0000256" key="5">
    <source>
        <dbReference type="ARBA" id="ARBA00022840"/>
    </source>
</evidence>
<feature type="region of interest" description="Disordered" evidence="7">
    <location>
        <begin position="312"/>
        <end position="343"/>
    </location>
</feature>
<feature type="compositionally biased region" description="Basic and acidic residues" evidence="7">
    <location>
        <begin position="314"/>
        <end position="325"/>
    </location>
</feature>
<dbReference type="InterPro" id="IPR010737">
    <property type="entry name" value="4-carb_acid_sugar_kinase_N"/>
</dbReference>
<dbReference type="InterPro" id="IPR037051">
    <property type="entry name" value="4-carb_acid_sugar_kinase_N_sf"/>
</dbReference>
<evidence type="ECO:0000256" key="6">
    <source>
        <dbReference type="ARBA" id="ARBA00023277"/>
    </source>
</evidence>
<feature type="region of interest" description="Disordered" evidence="7">
    <location>
        <begin position="444"/>
        <end position="466"/>
    </location>
</feature>
<evidence type="ECO:0000259" key="8">
    <source>
        <dbReference type="Pfam" id="PF07005"/>
    </source>
</evidence>
<evidence type="ECO:0000256" key="1">
    <source>
        <dbReference type="ARBA" id="ARBA00005715"/>
    </source>
</evidence>
<evidence type="ECO:0000256" key="3">
    <source>
        <dbReference type="ARBA" id="ARBA00022741"/>
    </source>
</evidence>
<feature type="domain" description="Four-carbon acid sugar kinase nucleotide binding" evidence="9">
    <location>
        <begin position="275"/>
        <end position="444"/>
    </location>
</feature>